<accession>A0A1F5PLQ6</accession>
<evidence type="ECO:0000313" key="1">
    <source>
        <dbReference type="EMBL" id="OGE90807.1"/>
    </source>
</evidence>
<evidence type="ECO:0000313" key="2">
    <source>
        <dbReference type="Proteomes" id="UP000178377"/>
    </source>
</evidence>
<gene>
    <name evidence="1" type="ORF">A2722_02595</name>
</gene>
<dbReference type="EMBL" id="MFEO01000009">
    <property type="protein sequence ID" value="OGE90807.1"/>
    <property type="molecule type" value="Genomic_DNA"/>
</dbReference>
<protein>
    <submittedName>
        <fullName evidence="1">Uncharacterized protein</fullName>
    </submittedName>
</protein>
<sequence length="59" mass="7089">MTEFDKQKHKVIEQLQSLCEHCRKGKQHSCPLMRVVWQIEHLRGVPIIVNDRLHHVMFT</sequence>
<proteinExistence type="predicted"/>
<name>A0A1F5PLQ6_9BACT</name>
<dbReference type="STRING" id="1817828.A2722_02595"/>
<reference evidence="1 2" key="1">
    <citation type="journal article" date="2016" name="Nat. Commun.">
        <title>Thousands of microbial genomes shed light on interconnected biogeochemical processes in an aquifer system.</title>
        <authorList>
            <person name="Anantharaman K."/>
            <person name="Brown C.T."/>
            <person name="Hug L.A."/>
            <person name="Sharon I."/>
            <person name="Castelle C.J."/>
            <person name="Probst A.J."/>
            <person name="Thomas B.C."/>
            <person name="Singh A."/>
            <person name="Wilkins M.J."/>
            <person name="Karaoz U."/>
            <person name="Brodie E.L."/>
            <person name="Williams K.H."/>
            <person name="Hubbard S.S."/>
            <person name="Banfield J.F."/>
        </authorList>
    </citation>
    <scope>NUCLEOTIDE SEQUENCE [LARGE SCALE GENOMIC DNA]</scope>
</reference>
<organism evidence="1 2">
    <name type="scientific">Candidatus Doudnabacteria bacterium RIFCSPHIGHO2_01_FULL_50_11</name>
    <dbReference type="NCBI Taxonomy" id="1817828"/>
    <lineage>
        <taxon>Bacteria</taxon>
        <taxon>Candidatus Doudnaibacteriota</taxon>
    </lineage>
</organism>
<comment type="caution">
    <text evidence="1">The sequence shown here is derived from an EMBL/GenBank/DDBJ whole genome shotgun (WGS) entry which is preliminary data.</text>
</comment>
<dbReference type="Proteomes" id="UP000178377">
    <property type="component" value="Unassembled WGS sequence"/>
</dbReference>
<dbReference type="AlphaFoldDB" id="A0A1F5PLQ6"/>